<dbReference type="EMBL" id="KV441498">
    <property type="protein sequence ID" value="OAG14725.1"/>
    <property type="molecule type" value="Genomic_DNA"/>
</dbReference>
<dbReference type="GeneID" id="29111692"/>
<dbReference type="AlphaFoldDB" id="A0A177D4V6"/>
<sequence length="176" mass="20101">MTLISRSTQRNQVDSPLLRLPAELRNMIYWNVFAGAVIAINKAHTKKDNVLTTYPSVRALMYTCSQLYREAEIYMFGLTLFAPSYFALRFLWLSNMCAGMPGAGTASIMGCKITAGNARAIIEGKIKKEDLAYYPCLRQIFVQLWDHRVSVKRSEIYTRMLREAFGIPNLDVKFIK</sequence>
<evidence type="ECO:0000256" key="1">
    <source>
        <dbReference type="SAM" id="Phobius"/>
    </source>
</evidence>
<reference evidence="2 3" key="1">
    <citation type="submission" date="2016-05" db="EMBL/GenBank/DDBJ databases">
        <title>Comparative analysis of secretome profiles of manganese(II)-oxidizing ascomycete fungi.</title>
        <authorList>
            <consortium name="DOE Joint Genome Institute"/>
            <person name="Zeiner C.A."/>
            <person name="Purvine S.O."/>
            <person name="Zink E.M."/>
            <person name="Wu S."/>
            <person name="Pasa-Tolic L."/>
            <person name="Chaput D.L."/>
            <person name="Haridas S."/>
            <person name="Grigoriev I.V."/>
            <person name="Santelli C.M."/>
            <person name="Hansel C.M."/>
        </authorList>
    </citation>
    <scope>NUCLEOTIDE SEQUENCE [LARGE SCALE GENOMIC DNA]</scope>
    <source>
        <strain evidence="2 3">SRC1lrK2f</strain>
    </source>
</reference>
<name>A0A177D4V6_ALTAL</name>
<dbReference type="PANTHER" id="PTHR38790:SF4">
    <property type="entry name" value="2EXR DOMAIN-CONTAINING PROTEIN"/>
    <property type="match status" value="1"/>
</dbReference>
<keyword evidence="1" id="KW-1133">Transmembrane helix</keyword>
<dbReference type="RefSeq" id="XP_018380146.1">
    <property type="nucleotide sequence ID" value="XM_018526098.1"/>
</dbReference>
<feature type="transmembrane region" description="Helical" evidence="1">
    <location>
        <begin position="73"/>
        <end position="92"/>
    </location>
</feature>
<dbReference type="PANTHER" id="PTHR38790">
    <property type="entry name" value="2EXR DOMAIN-CONTAINING PROTEIN-RELATED"/>
    <property type="match status" value="1"/>
</dbReference>
<gene>
    <name evidence="2" type="ORF">CC77DRAFT_1025620</name>
</gene>
<keyword evidence="1" id="KW-0472">Membrane</keyword>
<dbReference type="KEGG" id="aalt:CC77DRAFT_1025620"/>
<dbReference type="Proteomes" id="UP000077248">
    <property type="component" value="Unassembled WGS sequence"/>
</dbReference>
<proteinExistence type="predicted"/>
<dbReference type="VEuPathDB" id="FungiDB:CC77DRAFT_1025620"/>
<keyword evidence="3" id="KW-1185">Reference proteome</keyword>
<keyword evidence="1" id="KW-0812">Transmembrane</keyword>
<protein>
    <submittedName>
        <fullName evidence="2">Uncharacterized protein</fullName>
    </submittedName>
</protein>
<accession>A0A177D4V6</accession>
<evidence type="ECO:0000313" key="2">
    <source>
        <dbReference type="EMBL" id="OAG14725.1"/>
    </source>
</evidence>
<organism evidence="2 3">
    <name type="scientific">Alternaria alternata</name>
    <name type="common">Alternaria rot fungus</name>
    <name type="synonym">Torula alternata</name>
    <dbReference type="NCBI Taxonomy" id="5599"/>
    <lineage>
        <taxon>Eukaryota</taxon>
        <taxon>Fungi</taxon>
        <taxon>Dikarya</taxon>
        <taxon>Ascomycota</taxon>
        <taxon>Pezizomycotina</taxon>
        <taxon>Dothideomycetes</taxon>
        <taxon>Pleosporomycetidae</taxon>
        <taxon>Pleosporales</taxon>
        <taxon>Pleosporineae</taxon>
        <taxon>Pleosporaceae</taxon>
        <taxon>Alternaria</taxon>
        <taxon>Alternaria sect. Alternaria</taxon>
        <taxon>Alternaria alternata complex</taxon>
    </lineage>
</organism>
<evidence type="ECO:0000313" key="3">
    <source>
        <dbReference type="Proteomes" id="UP000077248"/>
    </source>
</evidence>